<dbReference type="Ensembl" id="ENSEBUT00000025479.1">
    <property type="protein sequence ID" value="ENSEBUP00000024903.1"/>
    <property type="gene ID" value="ENSEBUG00000015381.1"/>
</dbReference>
<dbReference type="InterPro" id="IPR032292">
    <property type="entry name" value="CEBP1_N"/>
</dbReference>
<dbReference type="GO" id="GO:0045202">
    <property type="term" value="C:synapse"/>
    <property type="evidence" value="ECO:0007669"/>
    <property type="project" value="TreeGrafter"/>
</dbReference>
<evidence type="ECO:0000259" key="12">
    <source>
        <dbReference type="PROSITE" id="PS50102"/>
    </source>
</evidence>
<dbReference type="FunFam" id="3.30.70.330:FF:000086">
    <property type="entry name" value="Putative Cytoplasmic polyadenylation element-binding protein 1"/>
    <property type="match status" value="1"/>
</dbReference>
<dbReference type="InterPro" id="IPR034977">
    <property type="entry name" value="CPEB1_RRM1"/>
</dbReference>
<evidence type="ECO:0000256" key="2">
    <source>
        <dbReference type="ARBA" id="ARBA00010347"/>
    </source>
</evidence>
<dbReference type="AlphaFoldDB" id="A0A8C4R444"/>
<keyword evidence="3" id="KW-0963">Cytoplasm</keyword>
<feature type="domain" description="RRM" evidence="12">
    <location>
        <begin position="417"/>
        <end position="509"/>
    </location>
</feature>
<dbReference type="GO" id="GO:2000766">
    <property type="term" value="P:negative regulation of cytoplasmic translation"/>
    <property type="evidence" value="ECO:0007669"/>
    <property type="project" value="TreeGrafter"/>
</dbReference>
<evidence type="ECO:0000256" key="7">
    <source>
        <dbReference type="ARBA" id="ARBA00022833"/>
    </source>
</evidence>
<dbReference type="CDD" id="cd19757">
    <property type="entry name" value="Bbox1"/>
    <property type="match status" value="1"/>
</dbReference>
<feature type="compositionally biased region" description="Polar residues" evidence="11">
    <location>
        <begin position="8"/>
        <end position="23"/>
    </location>
</feature>
<organism evidence="13 14">
    <name type="scientific">Eptatretus burgeri</name>
    <name type="common">Inshore hagfish</name>
    <dbReference type="NCBI Taxonomy" id="7764"/>
    <lineage>
        <taxon>Eukaryota</taxon>
        <taxon>Metazoa</taxon>
        <taxon>Chordata</taxon>
        <taxon>Craniata</taxon>
        <taxon>Vertebrata</taxon>
        <taxon>Cyclostomata</taxon>
        <taxon>Myxini</taxon>
        <taxon>Myxiniformes</taxon>
        <taxon>Myxinidae</taxon>
        <taxon>Eptatretinae</taxon>
        <taxon>Eptatretus</taxon>
    </lineage>
</organism>
<comment type="subcellular location">
    <subcellularLocation>
        <location evidence="1">Cytoplasm</location>
    </subcellularLocation>
</comment>
<keyword evidence="14" id="KW-1185">Reference proteome</keyword>
<evidence type="ECO:0000256" key="3">
    <source>
        <dbReference type="ARBA" id="ARBA00022490"/>
    </source>
</evidence>
<dbReference type="InterPro" id="IPR038446">
    <property type="entry name" value="CEBP_ZZ_sf"/>
</dbReference>
<evidence type="ECO:0000256" key="8">
    <source>
        <dbReference type="ARBA" id="ARBA00022845"/>
    </source>
</evidence>
<dbReference type="Gene3D" id="3.30.70.330">
    <property type="match status" value="2"/>
</dbReference>
<feature type="compositionally biased region" description="Polar residues" evidence="11">
    <location>
        <begin position="273"/>
        <end position="287"/>
    </location>
</feature>
<comment type="similarity">
    <text evidence="2">Belongs to the RRM CPEB family.</text>
</comment>
<keyword evidence="4" id="KW-0507">mRNA processing</keyword>
<keyword evidence="9 10" id="KW-0694">RNA-binding</keyword>
<dbReference type="GO" id="GO:0043005">
    <property type="term" value="C:neuron projection"/>
    <property type="evidence" value="ECO:0007669"/>
    <property type="project" value="TreeGrafter"/>
</dbReference>
<dbReference type="PANTHER" id="PTHR12566:SF9">
    <property type="entry name" value="CYTOPLASMIC POLYADENYLATION ELEMENT-BINDING PROTEIN 1"/>
    <property type="match status" value="1"/>
</dbReference>
<dbReference type="GO" id="GO:0008135">
    <property type="term" value="F:translation factor activity, RNA binding"/>
    <property type="evidence" value="ECO:0007669"/>
    <property type="project" value="TreeGrafter"/>
</dbReference>
<evidence type="ECO:0000256" key="9">
    <source>
        <dbReference type="ARBA" id="ARBA00022884"/>
    </source>
</evidence>
<dbReference type="GO" id="GO:0046872">
    <property type="term" value="F:metal ion binding"/>
    <property type="evidence" value="ECO:0007669"/>
    <property type="project" value="UniProtKB-KW"/>
</dbReference>
<keyword evidence="7" id="KW-0862">Zinc</keyword>
<evidence type="ECO:0000313" key="13">
    <source>
        <dbReference type="Ensembl" id="ENSEBUP00000024903.1"/>
    </source>
</evidence>
<protein>
    <recommendedName>
        <fullName evidence="12">RRM domain-containing protein</fullName>
    </recommendedName>
</protein>
<evidence type="ECO:0000256" key="11">
    <source>
        <dbReference type="SAM" id="MobiDB-lite"/>
    </source>
</evidence>
<keyword evidence="8" id="KW-0810">Translation regulation</keyword>
<dbReference type="InterPro" id="IPR035979">
    <property type="entry name" value="RBD_domain_sf"/>
</dbReference>
<feature type="region of interest" description="Disordered" evidence="11">
    <location>
        <begin position="40"/>
        <end position="60"/>
    </location>
</feature>
<dbReference type="GeneTree" id="ENSGT00940000155524"/>
<proteinExistence type="inferred from homology"/>
<accession>A0A8C4R444</accession>
<dbReference type="Pfam" id="PF16366">
    <property type="entry name" value="CEBP_ZZ"/>
    <property type="match status" value="1"/>
</dbReference>
<dbReference type="FunFam" id="4.10.640.40:FF:000002">
    <property type="entry name" value="Putative Cytoplasmic polyadenylation element-binding protein 1"/>
    <property type="match status" value="1"/>
</dbReference>
<reference evidence="13" key="2">
    <citation type="submission" date="2025-09" db="UniProtKB">
        <authorList>
            <consortium name="Ensembl"/>
        </authorList>
    </citation>
    <scope>IDENTIFICATION</scope>
</reference>
<dbReference type="Gene3D" id="4.10.640.40">
    <property type="entry name" value="Cytoplasmic polyadenylation element-binding protein, ZZ domain"/>
    <property type="match status" value="1"/>
</dbReference>
<dbReference type="InterPro" id="IPR032296">
    <property type="entry name" value="CEBP_ZZ"/>
</dbReference>
<evidence type="ECO:0000256" key="5">
    <source>
        <dbReference type="ARBA" id="ARBA00022723"/>
    </source>
</evidence>
<dbReference type="InterPro" id="IPR034819">
    <property type="entry name" value="CPEB"/>
</dbReference>
<dbReference type="Pfam" id="PF16367">
    <property type="entry name" value="RRM_7"/>
    <property type="match status" value="1"/>
</dbReference>
<reference evidence="13" key="1">
    <citation type="submission" date="2025-08" db="UniProtKB">
        <authorList>
            <consortium name="Ensembl"/>
        </authorList>
    </citation>
    <scope>IDENTIFICATION</scope>
</reference>
<dbReference type="GO" id="GO:0003730">
    <property type="term" value="F:mRNA 3'-UTR binding"/>
    <property type="evidence" value="ECO:0007669"/>
    <property type="project" value="InterPro"/>
</dbReference>
<feature type="region of interest" description="Disordered" evidence="11">
    <location>
        <begin position="1"/>
        <end position="23"/>
    </location>
</feature>
<keyword evidence="6" id="KW-0677">Repeat</keyword>
<dbReference type="SUPFAM" id="SSF54928">
    <property type="entry name" value="RNA-binding domain, RBD"/>
    <property type="match status" value="1"/>
</dbReference>
<dbReference type="GO" id="GO:0005737">
    <property type="term" value="C:cytoplasm"/>
    <property type="evidence" value="ECO:0007669"/>
    <property type="project" value="UniProtKB-SubCell"/>
</dbReference>
<evidence type="ECO:0000256" key="1">
    <source>
        <dbReference type="ARBA" id="ARBA00004496"/>
    </source>
</evidence>
<evidence type="ECO:0000256" key="10">
    <source>
        <dbReference type="PROSITE-ProRule" id="PRU00176"/>
    </source>
</evidence>
<evidence type="ECO:0000256" key="4">
    <source>
        <dbReference type="ARBA" id="ARBA00022664"/>
    </source>
</evidence>
<keyword evidence="5" id="KW-0479">Metal-binding</keyword>
<dbReference type="FunFam" id="3.30.70.330:FF:000054">
    <property type="entry name" value="Cytoplasmic polyadenylation element-binding protein 1"/>
    <property type="match status" value="1"/>
</dbReference>
<dbReference type="GO" id="GO:0006397">
    <property type="term" value="P:mRNA processing"/>
    <property type="evidence" value="ECO:0007669"/>
    <property type="project" value="UniProtKB-KW"/>
</dbReference>
<dbReference type="GO" id="GO:0043022">
    <property type="term" value="F:ribosome binding"/>
    <property type="evidence" value="ECO:0007669"/>
    <property type="project" value="TreeGrafter"/>
</dbReference>
<dbReference type="GO" id="GO:0005634">
    <property type="term" value="C:nucleus"/>
    <property type="evidence" value="ECO:0007669"/>
    <property type="project" value="TreeGrafter"/>
</dbReference>
<sequence length="666" mass="70578">MEAKNACSFGSSQHNLWQVTPGDNSEAAATTAMFQQLGGLLSGTSGERPGERGGATPGGLDGLGGLGLSELCGLGTVKAPGLCTNVNNQEIDWQDSLEKVFPPPGPQTSFASLAEPVEAYSPLEAFSPSWRGGPNHELDLASCDALSGLDPIEAIHGRAPFNRTLFPGTNTPSQASMEHLASAYGDCVNTGMADLRVTSSAADQLGAFLSSGSPANLSGGPEQFSSMLGPSARMELGTMMGGGQGGSSAGIEQLGTMLAKMSVMEGRTRADSRSTSPADSDTSGFSSGSEAFGDLMSGFHVPHSLYSPALFSPLAAASRELLLSQMLAARASQAREGVGSLGFGPGGALGIGAGHTLERAWSPWGLISPPPPPQLAEHSSIEKQAQLHRHAAAMSEATCTWSGQLPPRIYKNPVFSPKVFLGGVPWDITEAGLLGAFRAFGPVSVEWPGKEGKHPRFPPKGYVYLLFESETGVRALLQACTHDLAGGDGSADYFYTVSSRRMRSKEVQVIPWVQADSNFVRGPSERLEPGRTVFVGALHGMLTAGGLAAVLNDLFGGVVYAGIDTDKHRYPIGSGRVTFGNHKSYMKAVTAAFVEIKTAKFTKKVQIDPYLEDSVCQLCCSQPGAFFCREMICFKYFCKSCWHWQHAVESLRFHRPLMRNQKGQDL</sequence>
<dbReference type="InterPro" id="IPR000504">
    <property type="entry name" value="RRM_dom"/>
</dbReference>
<dbReference type="CDD" id="cd12725">
    <property type="entry name" value="RRM2_CPEB1"/>
    <property type="match status" value="1"/>
</dbReference>
<dbReference type="PANTHER" id="PTHR12566">
    <property type="entry name" value="CYTOPLASMIC POLYADENYLATION ELEMENT BINDING PROTEIN CPEB"/>
    <property type="match status" value="1"/>
</dbReference>
<dbReference type="InterPro" id="IPR012677">
    <property type="entry name" value="Nucleotide-bd_a/b_plait_sf"/>
</dbReference>
<evidence type="ECO:0000313" key="14">
    <source>
        <dbReference type="Proteomes" id="UP000694388"/>
    </source>
</evidence>
<name>A0A8C4R444_EPTBU</name>
<dbReference type="PROSITE" id="PS50102">
    <property type="entry name" value="RRM"/>
    <property type="match status" value="1"/>
</dbReference>
<dbReference type="CDD" id="cd12723">
    <property type="entry name" value="RRM1_CPEB1"/>
    <property type="match status" value="1"/>
</dbReference>
<dbReference type="Proteomes" id="UP000694388">
    <property type="component" value="Unplaced"/>
</dbReference>
<dbReference type="Pfam" id="PF16368">
    <property type="entry name" value="CEBP1_N"/>
    <property type="match status" value="1"/>
</dbReference>
<evidence type="ECO:0000256" key="6">
    <source>
        <dbReference type="ARBA" id="ARBA00022737"/>
    </source>
</evidence>
<feature type="region of interest" description="Disordered" evidence="11">
    <location>
        <begin position="266"/>
        <end position="287"/>
    </location>
</feature>
<dbReference type="GO" id="GO:0000900">
    <property type="term" value="F:mRNA regulatory element binding translation repressor activity"/>
    <property type="evidence" value="ECO:0007669"/>
    <property type="project" value="TreeGrafter"/>
</dbReference>